<dbReference type="Proteomes" id="UP000835242">
    <property type="component" value="Chromosome"/>
</dbReference>
<dbReference type="AlphaFoldDB" id="A0AAU9IDG4"/>
<sequence>MAAITGAALVAGATVYSANQAKKGAQGAANATAAAQGEARYANQQNMQPYLNTGTNALNQLAQLNSGNYSSFQESPDYQFTLQQGLQGLDRSAAARGSLYSGGQQADIMQYGQGLASQQYNNYYNKLAGLAGMGQSAAGALAGVNTGYANAVGGANAQAASTSANANAEMITGLAGLGNNALQNYAAGGRTSSYGTQPATSAWNGQMTTGQGSAYNFGNNLTNFMGRV</sequence>
<dbReference type="EMBL" id="HG992337">
    <property type="protein sequence ID" value="CAE6836554.1"/>
    <property type="molecule type" value="Genomic_DNA"/>
</dbReference>
<evidence type="ECO:0000313" key="2">
    <source>
        <dbReference type="Proteomes" id="UP000835242"/>
    </source>
</evidence>
<organism evidence="1 2">
    <name type="scientific">Xanthomonas arboricola</name>
    <dbReference type="NCBI Taxonomy" id="56448"/>
    <lineage>
        <taxon>Bacteria</taxon>
        <taxon>Pseudomonadati</taxon>
        <taxon>Pseudomonadota</taxon>
        <taxon>Gammaproteobacteria</taxon>
        <taxon>Lysobacterales</taxon>
        <taxon>Lysobacteraceae</taxon>
        <taxon>Xanthomonas</taxon>
    </lineage>
</organism>
<gene>
    <name evidence="1" type="ORF">XA1314C_37160</name>
</gene>
<evidence type="ECO:0008006" key="3">
    <source>
        <dbReference type="Google" id="ProtNLM"/>
    </source>
</evidence>
<accession>A0AAU9IDG4</accession>
<name>A0AAU9IDG4_9XANT</name>
<evidence type="ECO:0000313" key="1">
    <source>
        <dbReference type="EMBL" id="CAE6836554.1"/>
    </source>
</evidence>
<dbReference type="RefSeq" id="WP_228600113.1">
    <property type="nucleotide sequence ID" value="NZ_HG992337.1"/>
</dbReference>
<reference evidence="1 2" key="1">
    <citation type="submission" date="2021-02" db="EMBL/GenBank/DDBJ databases">
        <authorList>
            <person name="Pothier F. J."/>
        </authorList>
    </citation>
    <scope>NUCLEOTIDE SEQUENCE [LARGE SCALE GENOMIC DNA]</scope>
    <source>
        <strain evidence="1 2">1314c</strain>
    </source>
</reference>
<protein>
    <recommendedName>
        <fullName evidence="3">DNA transfer protein</fullName>
    </recommendedName>
</protein>
<dbReference type="EMBL" id="HG992337">
    <property type="protein sequence ID" value="CAE6836545.1"/>
    <property type="molecule type" value="Genomic_DNA"/>
</dbReference>
<proteinExistence type="predicted"/>